<dbReference type="PANTHER" id="PTHR30294:SF47">
    <property type="entry name" value="INNER MEMBRANE TRANSPORT PERMEASE YHHJ"/>
    <property type="match status" value="1"/>
</dbReference>
<evidence type="ECO:0000256" key="1">
    <source>
        <dbReference type="ARBA" id="ARBA00004651"/>
    </source>
</evidence>
<dbReference type="Gene3D" id="3.40.1710.10">
    <property type="entry name" value="abc type-2 transporter like domain"/>
    <property type="match status" value="1"/>
</dbReference>
<dbReference type="AlphaFoldDB" id="A0A0F9GCV7"/>
<keyword evidence="4 6" id="KW-1133">Transmembrane helix</keyword>
<organism evidence="8">
    <name type="scientific">marine sediment metagenome</name>
    <dbReference type="NCBI Taxonomy" id="412755"/>
    <lineage>
        <taxon>unclassified sequences</taxon>
        <taxon>metagenomes</taxon>
        <taxon>ecological metagenomes</taxon>
    </lineage>
</organism>
<gene>
    <name evidence="8" type="ORF">LCGC14_1842640</name>
</gene>
<evidence type="ECO:0000313" key="8">
    <source>
        <dbReference type="EMBL" id="KKL96623.1"/>
    </source>
</evidence>
<reference evidence="8" key="1">
    <citation type="journal article" date="2015" name="Nature">
        <title>Complex archaea that bridge the gap between prokaryotes and eukaryotes.</title>
        <authorList>
            <person name="Spang A."/>
            <person name="Saw J.H."/>
            <person name="Jorgensen S.L."/>
            <person name="Zaremba-Niedzwiedzka K."/>
            <person name="Martijn J."/>
            <person name="Lind A.E."/>
            <person name="van Eijk R."/>
            <person name="Schleper C."/>
            <person name="Guy L."/>
            <person name="Ettema T.J."/>
        </authorList>
    </citation>
    <scope>NUCLEOTIDE SEQUENCE</scope>
</reference>
<evidence type="ECO:0000256" key="5">
    <source>
        <dbReference type="ARBA" id="ARBA00023136"/>
    </source>
</evidence>
<dbReference type="InterPro" id="IPR013525">
    <property type="entry name" value="ABC2_TM"/>
</dbReference>
<accession>A0A0F9GCV7</accession>
<keyword evidence="3 6" id="KW-0812">Transmembrane</keyword>
<comment type="caution">
    <text evidence="8">The sequence shown here is derived from an EMBL/GenBank/DDBJ whole genome shotgun (WGS) entry which is preliminary data.</text>
</comment>
<feature type="non-terminal residue" evidence="8">
    <location>
        <position position="204"/>
    </location>
</feature>
<comment type="subcellular location">
    <subcellularLocation>
        <location evidence="1">Cell membrane</location>
        <topology evidence="1">Multi-pass membrane protein</topology>
    </subcellularLocation>
</comment>
<feature type="transmembrane region" description="Helical" evidence="6">
    <location>
        <begin position="20"/>
        <end position="37"/>
    </location>
</feature>
<proteinExistence type="predicted"/>
<evidence type="ECO:0000256" key="6">
    <source>
        <dbReference type="SAM" id="Phobius"/>
    </source>
</evidence>
<dbReference type="Pfam" id="PF12698">
    <property type="entry name" value="ABC2_membrane_3"/>
    <property type="match status" value="1"/>
</dbReference>
<dbReference type="PANTHER" id="PTHR30294">
    <property type="entry name" value="MEMBRANE COMPONENT OF ABC TRANSPORTER YHHJ-RELATED"/>
    <property type="match status" value="1"/>
</dbReference>
<dbReference type="GO" id="GO:0140359">
    <property type="term" value="F:ABC-type transporter activity"/>
    <property type="evidence" value="ECO:0007669"/>
    <property type="project" value="InterPro"/>
</dbReference>
<protein>
    <recommendedName>
        <fullName evidence="7">ABC-2 type transporter transmembrane domain-containing protein</fullName>
    </recommendedName>
</protein>
<keyword evidence="5 6" id="KW-0472">Membrane</keyword>
<evidence type="ECO:0000256" key="3">
    <source>
        <dbReference type="ARBA" id="ARBA00022692"/>
    </source>
</evidence>
<name>A0A0F9GCV7_9ZZZZ</name>
<evidence type="ECO:0000259" key="7">
    <source>
        <dbReference type="Pfam" id="PF12698"/>
    </source>
</evidence>
<feature type="domain" description="ABC-2 type transporter transmembrane" evidence="7">
    <location>
        <begin position="22"/>
        <end position="203"/>
    </location>
</feature>
<evidence type="ECO:0000256" key="2">
    <source>
        <dbReference type="ARBA" id="ARBA00022475"/>
    </source>
</evidence>
<evidence type="ECO:0000256" key="4">
    <source>
        <dbReference type="ARBA" id="ARBA00022989"/>
    </source>
</evidence>
<dbReference type="GO" id="GO:0005886">
    <property type="term" value="C:plasma membrane"/>
    <property type="evidence" value="ECO:0007669"/>
    <property type="project" value="UniProtKB-SubCell"/>
</dbReference>
<feature type="transmembrane region" description="Helical" evidence="6">
    <location>
        <begin position="171"/>
        <end position="196"/>
    </location>
</feature>
<dbReference type="EMBL" id="LAZR01018381">
    <property type="protein sequence ID" value="KKL96623.1"/>
    <property type="molecule type" value="Genomic_DNA"/>
</dbReference>
<sequence>MSTITSLGIKELRTLVRDPVMIAVIIIAFTLMVYSAGKSITTELQNTPIALVDEDQSPISINIAQAFYPPHFKHAELISINDMNEALDTGRYTFIIDIPPDFQKDLLAGRRPEIQLAIDATMMSQAFIGAGYISDIINDEVNNVLENSQVSNHGAINQIIRMRFNPNLDSAWFSGVMELVNMITLLSVILTGSALIREREHGTL</sequence>
<dbReference type="InterPro" id="IPR051449">
    <property type="entry name" value="ABC-2_transporter_component"/>
</dbReference>
<keyword evidence="2" id="KW-1003">Cell membrane</keyword>